<proteinExistence type="predicted"/>
<feature type="compositionally biased region" description="Polar residues" evidence="1">
    <location>
        <begin position="102"/>
        <end position="126"/>
    </location>
</feature>
<reference evidence="3 4" key="1">
    <citation type="submission" date="2015-01" db="EMBL/GenBank/DDBJ databases">
        <title>Evolution of Trichinella species and genotypes.</title>
        <authorList>
            <person name="Korhonen P.K."/>
            <person name="Edoardo P."/>
            <person name="Giuseppe L.R."/>
            <person name="Gasser R.B."/>
        </authorList>
    </citation>
    <scope>NUCLEOTIDE SEQUENCE [LARGE SCALE GENOMIC DNA]</scope>
    <source>
        <strain evidence="3">ISS176</strain>
    </source>
</reference>
<evidence type="ECO:0000259" key="2">
    <source>
        <dbReference type="Pfam" id="PF13843"/>
    </source>
</evidence>
<comment type="caution">
    <text evidence="3">The sequence shown here is derived from an EMBL/GenBank/DDBJ whole genome shotgun (WGS) entry which is preliminary data.</text>
</comment>
<dbReference type="EMBL" id="JYDV01000068">
    <property type="protein sequence ID" value="KRZ36709.1"/>
    <property type="molecule type" value="Genomic_DNA"/>
</dbReference>
<dbReference type="PANTHER" id="PTHR46599:SF3">
    <property type="entry name" value="PIGGYBAC TRANSPOSABLE ELEMENT-DERIVED PROTEIN 4"/>
    <property type="match status" value="1"/>
</dbReference>
<dbReference type="Proteomes" id="UP000054826">
    <property type="component" value="Unassembled WGS sequence"/>
</dbReference>
<evidence type="ECO:0000256" key="1">
    <source>
        <dbReference type="SAM" id="MobiDB-lite"/>
    </source>
</evidence>
<organism evidence="3 4">
    <name type="scientific">Trichinella pseudospiralis</name>
    <name type="common">Parasitic roundworm</name>
    <dbReference type="NCBI Taxonomy" id="6337"/>
    <lineage>
        <taxon>Eukaryota</taxon>
        <taxon>Metazoa</taxon>
        <taxon>Ecdysozoa</taxon>
        <taxon>Nematoda</taxon>
        <taxon>Enoplea</taxon>
        <taxon>Dorylaimia</taxon>
        <taxon>Trichinellida</taxon>
        <taxon>Trichinellidae</taxon>
        <taxon>Trichinella</taxon>
    </lineage>
</organism>
<dbReference type="AlphaFoldDB" id="A0A0V1JQ70"/>
<feature type="domain" description="PiggyBac transposable element-derived protein" evidence="2">
    <location>
        <begin position="232"/>
        <end position="311"/>
    </location>
</feature>
<evidence type="ECO:0000313" key="3">
    <source>
        <dbReference type="EMBL" id="KRZ36709.1"/>
    </source>
</evidence>
<gene>
    <name evidence="3" type="ORF">T4C_5858</name>
</gene>
<dbReference type="InterPro" id="IPR029526">
    <property type="entry name" value="PGBD"/>
</dbReference>
<dbReference type="Pfam" id="PF13843">
    <property type="entry name" value="DDE_Tnp_1_7"/>
    <property type="match status" value="1"/>
</dbReference>
<name>A0A0V1JQ70_TRIPS</name>
<protein>
    <recommendedName>
        <fullName evidence="2">PiggyBac transposable element-derived protein domain-containing protein</fullName>
    </recommendedName>
</protein>
<sequence length="420" mass="47588">MAAFEKDSLKRKADIFLPGFVAQTALAYFSREIADQTFVRCIAPSRKAVKACCPDHCAHEQKALASQGILQHEEELSSVFDTETISDEDDIPLSDFCQISSDESGGENSHTGDQYLSRDGTTSTTELPVASSRRAACNILRTVPISTNRKAVLMQAEHTGLTLVQKKLRHFFGLLLLAGVCRRKREATAELWSTDRPEFQRPRKQGGKAAAVSEVFDAFVKNCKASYVPHGEMWMLCDVRTGYTLCVHIYTGKIGQKPKREQGKRVVLDLARDLGPVYGINIDHYFMSLNVARALLVQRKTLLGTIRPRRKKKERAKLVILLSQHYGYYVFGEETNFKPRMIFDYNNSKGAVDAVDEMLEEHSSTYWPYFRGRLIFKGRNDSNLPCPEASYRTCIQFICQMHTVKVENRFCIECPVTNEE</sequence>
<evidence type="ECO:0000313" key="4">
    <source>
        <dbReference type="Proteomes" id="UP000054826"/>
    </source>
</evidence>
<accession>A0A0V1JQ70</accession>
<dbReference type="PANTHER" id="PTHR46599">
    <property type="entry name" value="PIGGYBAC TRANSPOSABLE ELEMENT-DERIVED PROTEIN 4"/>
    <property type="match status" value="1"/>
</dbReference>
<feature type="region of interest" description="Disordered" evidence="1">
    <location>
        <begin position="102"/>
        <end position="129"/>
    </location>
</feature>